<evidence type="ECO:0000313" key="4">
    <source>
        <dbReference type="Proteomes" id="UP000292685"/>
    </source>
</evidence>
<dbReference type="Pfam" id="PF01547">
    <property type="entry name" value="SBP_bac_1"/>
    <property type="match status" value="1"/>
</dbReference>
<proteinExistence type="inferred from homology"/>
<evidence type="ECO:0000256" key="2">
    <source>
        <dbReference type="ARBA" id="ARBA00022448"/>
    </source>
</evidence>
<sequence>MGNSQRRFTTGLGIVGVSVLALTGCVGDMEEQGGDEADCSVYEEYGTFEGAEVSVFGSILDLEADLLNESWADFEECTGISIAYEGTSEFEEQVNVRAQGGNAPDLAFFPQPGLLSALVEQGHVIPAAESVEANADEFWSEDWKTYGTVDGEFYAAPLMASIKGYVWYSPSFFTENGYEAPTTLDEMDELTAQIAADGTTPWCVGFGSGSATGWPGTDWLEDYVLRLHGPEVYDQWVNHEIPFNDPQIVEAMDRVGDIIKNPDYVNGGFGDISTITSTDFGDAGLPILDGECALHHQASFYAGFWPEGTTIAEDGDVYAFLTPQESADGELAVTGGGEFVGAFRESEEITAVQTFLATDTWANNRVSLGGVVSANNGVDPANAEESGQLLVDAIALLQNPDTTFRFDGSDLMPGAVGANSFWSALVDWVSGDDTETVLKRVEDNWN</sequence>
<dbReference type="OrthoDB" id="8663148at2"/>
<gene>
    <name evidence="3" type="ORF">EV380_0050</name>
</gene>
<comment type="similarity">
    <text evidence="1">Belongs to the bacterial solute-binding protein 1 family.</text>
</comment>
<comment type="caution">
    <text evidence="3">The sequence shown here is derived from an EMBL/GenBank/DDBJ whole genome shotgun (WGS) entry which is preliminary data.</text>
</comment>
<dbReference type="SUPFAM" id="SSF53850">
    <property type="entry name" value="Periplasmic binding protein-like II"/>
    <property type="match status" value="1"/>
</dbReference>
<keyword evidence="2" id="KW-0813">Transport</keyword>
<keyword evidence="4" id="KW-1185">Reference proteome</keyword>
<dbReference type="InterPro" id="IPR050490">
    <property type="entry name" value="Bact_solute-bd_prot1"/>
</dbReference>
<dbReference type="PROSITE" id="PS51257">
    <property type="entry name" value="PROKAR_LIPOPROTEIN"/>
    <property type="match status" value="1"/>
</dbReference>
<dbReference type="Gene3D" id="3.40.190.10">
    <property type="entry name" value="Periplasmic binding protein-like II"/>
    <property type="match status" value="2"/>
</dbReference>
<dbReference type="PANTHER" id="PTHR43649">
    <property type="entry name" value="ARABINOSE-BINDING PROTEIN-RELATED"/>
    <property type="match status" value="1"/>
</dbReference>
<dbReference type="Proteomes" id="UP000292685">
    <property type="component" value="Unassembled WGS sequence"/>
</dbReference>
<evidence type="ECO:0000313" key="3">
    <source>
        <dbReference type="EMBL" id="RZU60519.1"/>
    </source>
</evidence>
<dbReference type="InterPro" id="IPR006059">
    <property type="entry name" value="SBP"/>
</dbReference>
<dbReference type="AlphaFoldDB" id="A0A4Q8AAJ7"/>
<protein>
    <submittedName>
        <fullName evidence="3">Carbohydrate ABC transporter substrate-binding protein (CUT1 family)</fullName>
    </submittedName>
</protein>
<dbReference type="EMBL" id="SHLA01000001">
    <property type="protein sequence ID" value="RZU60519.1"/>
    <property type="molecule type" value="Genomic_DNA"/>
</dbReference>
<reference evidence="3 4" key="1">
    <citation type="submission" date="2019-02" db="EMBL/GenBank/DDBJ databases">
        <title>Sequencing the genomes of 1000 actinobacteria strains.</title>
        <authorList>
            <person name="Klenk H.-P."/>
        </authorList>
    </citation>
    <scope>NUCLEOTIDE SEQUENCE [LARGE SCALE GENOMIC DNA]</scope>
    <source>
        <strain evidence="3 4">DSM 17364</strain>
    </source>
</reference>
<evidence type="ECO:0000256" key="1">
    <source>
        <dbReference type="ARBA" id="ARBA00008520"/>
    </source>
</evidence>
<dbReference type="PANTHER" id="PTHR43649:SF29">
    <property type="entry name" value="OSMOPROTECTIVE COMPOUNDS-BINDING PROTEIN GGTB"/>
    <property type="match status" value="1"/>
</dbReference>
<name>A0A4Q8AAJ7_9MICC</name>
<accession>A0A4Q8AAJ7</accession>
<dbReference type="RefSeq" id="WP_130448539.1">
    <property type="nucleotide sequence ID" value="NZ_SHLA01000001.1"/>
</dbReference>
<organism evidence="3 4">
    <name type="scientific">Zhihengliuella halotolerans</name>
    <dbReference type="NCBI Taxonomy" id="370736"/>
    <lineage>
        <taxon>Bacteria</taxon>
        <taxon>Bacillati</taxon>
        <taxon>Actinomycetota</taxon>
        <taxon>Actinomycetes</taxon>
        <taxon>Micrococcales</taxon>
        <taxon>Micrococcaceae</taxon>
        <taxon>Zhihengliuella</taxon>
    </lineage>
</organism>